<keyword evidence="2" id="KW-1185">Reference proteome</keyword>
<evidence type="ECO:0008006" key="3">
    <source>
        <dbReference type="Google" id="ProtNLM"/>
    </source>
</evidence>
<dbReference type="AlphaFoldDB" id="A0A1I0Z5F1"/>
<dbReference type="EMBL" id="FOJY01000013">
    <property type="protein sequence ID" value="SFB20577.1"/>
    <property type="molecule type" value="Genomic_DNA"/>
</dbReference>
<accession>A0A1I0Z5F1</accession>
<gene>
    <name evidence="1" type="ORF">SAMN05216249_11319</name>
</gene>
<reference evidence="1 2" key="1">
    <citation type="submission" date="2016-10" db="EMBL/GenBank/DDBJ databases">
        <authorList>
            <person name="de Groot N.N."/>
        </authorList>
    </citation>
    <scope>NUCLEOTIDE SEQUENCE [LARGE SCALE GENOMIC DNA]</scope>
    <source>
        <strain evidence="1 2">DSM 5522</strain>
    </source>
</reference>
<evidence type="ECO:0000313" key="1">
    <source>
        <dbReference type="EMBL" id="SFB20577.1"/>
    </source>
</evidence>
<name>A0A1I0Z5F1_9FIRM</name>
<dbReference type="InterPro" id="IPR018490">
    <property type="entry name" value="cNMP-bd_dom_sf"/>
</dbReference>
<dbReference type="OrthoDB" id="334160at2"/>
<dbReference type="RefSeq" id="WP_092872977.1">
    <property type="nucleotide sequence ID" value="NZ_FOJY01000013.1"/>
</dbReference>
<organism evidence="1 2">
    <name type="scientific">Acetitomaculum ruminis DSM 5522</name>
    <dbReference type="NCBI Taxonomy" id="1120918"/>
    <lineage>
        <taxon>Bacteria</taxon>
        <taxon>Bacillati</taxon>
        <taxon>Bacillota</taxon>
        <taxon>Clostridia</taxon>
        <taxon>Lachnospirales</taxon>
        <taxon>Lachnospiraceae</taxon>
        <taxon>Acetitomaculum</taxon>
    </lineage>
</organism>
<evidence type="ECO:0000313" key="2">
    <source>
        <dbReference type="Proteomes" id="UP000198838"/>
    </source>
</evidence>
<proteinExistence type="predicted"/>
<dbReference type="STRING" id="1120918.SAMN05216249_11319"/>
<protein>
    <recommendedName>
        <fullName evidence="3">Cyclic nucleotide-binding domain-containing protein</fullName>
    </recommendedName>
</protein>
<dbReference type="Proteomes" id="UP000198838">
    <property type="component" value="Unassembled WGS sequence"/>
</dbReference>
<sequence>MKSVVYKKRQQIYTPSDAITQISIVKQGRVQIDYGYFKMVVSAGYVLEGCELFHKEYMASYTAVEETELLLVDFVEMNSLYKFLTVKPNFTKTIVNSSLNIFIQNLNKYNILKTGCDDLFKYITKEYKEYKYLCNRLSITSKNIRAIDTLRHYSPTDSFPAYLREHYNSLAKLPAETRYAMLNPNPATCTATIHYFGMDFSKLYAINKEMKEYNQKCLNILINETGDDFFNTICDLSIKLHESNGNFKPIDEKYEALKKLLLESYLVDDDLLKERISAYEKNISEIRAGNILDNVEENFIPDENILEDDDEIMNYLAGSLDQILEYSELDSEVTDAFKKNFQEFSAFPNKNSTDDDVRIVRKRIGDKFNDIYKACIIKSLTTLNTPVLLKMFFLFGYMDENIAGRENAITLFKCAQNSIFDNNSNVLTFYQWLEKIYDGEVEPSKNTFDTEYVADLRTKKRSGDITEAEYNELLVDPKAKCIFEIDNMFKTCNQTTFGRITTFFPIFAEYNLMKPFDAAYLEESTINSVLEDITDVDYMAYYREILYTGDESIKSLYYEKEIKPYIILMPNIGGRGVMWQEISGSYRDTPARMMLSILFVEKLEDVMLKLTGEFRWEMCRRNEGARWNDVSCQSLTAEFFDYIQFYKKNHELSSEAKEKTKTLIQRSRNSLKEIFTSQYAIWIKNECKNASPRLNKVERRIMFSYCYPSRKYRTVMGKSPIFSQYLERLNILQAKKAHSINLLFAKITKEGGTISPELEEYRALYVNPANAK</sequence>
<dbReference type="SUPFAM" id="SSF51206">
    <property type="entry name" value="cAMP-binding domain-like"/>
    <property type="match status" value="1"/>
</dbReference>